<feature type="region of interest" description="Interaction with substrate tRNA" evidence="10">
    <location>
        <begin position="43"/>
        <end position="46"/>
    </location>
</feature>
<dbReference type="PANTHER" id="PTHR11088">
    <property type="entry name" value="TRNA DIMETHYLALLYLTRANSFERASE"/>
    <property type="match status" value="1"/>
</dbReference>
<feature type="site" description="Interaction with substrate tRNA" evidence="10">
    <location>
        <position position="109"/>
    </location>
</feature>
<comment type="subunit">
    <text evidence="10">Monomer.</text>
</comment>
<dbReference type="eggNOG" id="COG0324">
    <property type="taxonomic scope" value="Bacteria"/>
</dbReference>
<evidence type="ECO:0000256" key="7">
    <source>
        <dbReference type="ARBA" id="ARBA00022840"/>
    </source>
</evidence>
<evidence type="ECO:0000313" key="14">
    <source>
        <dbReference type="EMBL" id="AOX17899.1"/>
    </source>
</evidence>
<accession>A0A1D8UW87</accession>
<dbReference type="Pfam" id="PF01715">
    <property type="entry name" value="IPPT"/>
    <property type="match status" value="1"/>
</dbReference>
<comment type="function">
    <text evidence="2 10 12">Catalyzes the transfer of a dimethylallyl group onto the adenine at position 37 in tRNAs that read codons beginning with uridine, leading to the formation of N6-(dimethylallyl)adenosine (i(6)A).</text>
</comment>
<dbReference type="STRING" id="153496.A0U89_13035"/>
<comment type="caution">
    <text evidence="10">Lacks conserved residue(s) required for the propagation of feature annotation.</text>
</comment>
<proteinExistence type="inferred from homology"/>
<dbReference type="InterPro" id="IPR027417">
    <property type="entry name" value="P-loop_NTPase"/>
</dbReference>
<dbReference type="PANTHER" id="PTHR11088:SF60">
    <property type="entry name" value="TRNA DIMETHYLALLYLTRANSFERASE"/>
    <property type="match status" value="1"/>
</dbReference>
<organism evidence="14 15">
    <name type="scientific">Kozakia baliensis</name>
    <dbReference type="NCBI Taxonomy" id="153496"/>
    <lineage>
        <taxon>Bacteria</taxon>
        <taxon>Pseudomonadati</taxon>
        <taxon>Pseudomonadota</taxon>
        <taxon>Alphaproteobacteria</taxon>
        <taxon>Acetobacterales</taxon>
        <taxon>Acetobacteraceae</taxon>
        <taxon>Kozakia</taxon>
    </lineage>
</organism>
<evidence type="ECO:0000256" key="5">
    <source>
        <dbReference type="ARBA" id="ARBA00022694"/>
    </source>
</evidence>
<dbReference type="EC" id="2.5.1.75" evidence="10"/>
<keyword evidence="4 10" id="KW-0808">Transferase</keyword>
<keyword evidence="7 10" id="KW-0067">ATP-binding</keyword>
<feature type="region of interest" description="Interaction with substrate tRNA" evidence="10">
    <location>
        <begin position="167"/>
        <end position="171"/>
    </location>
</feature>
<evidence type="ECO:0000256" key="9">
    <source>
        <dbReference type="ARBA" id="ARBA00049563"/>
    </source>
</evidence>
<feature type="site" description="Interaction with substrate tRNA" evidence="10">
    <location>
        <position position="131"/>
    </location>
</feature>
<reference evidence="14 15" key="1">
    <citation type="journal article" date="2016" name="Microb. Cell Fact.">
        <title>Dissection of exopolysaccharide biosynthesis in Kozakia baliensis.</title>
        <authorList>
            <person name="Brandt J.U."/>
            <person name="Jakob F."/>
            <person name="Behr J."/>
            <person name="Geissler A.J."/>
            <person name="Vogel R.F."/>
        </authorList>
    </citation>
    <scope>NUCLEOTIDE SEQUENCE [LARGE SCALE GENOMIC DNA]</scope>
    <source>
        <strain evidence="14 15">DSM 14400</strain>
    </source>
</reference>
<comment type="similarity">
    <text evidence="3 10 13">Belongs to the IPP transferase family.</text>
</comment>
<dbReference type="GO" id="GO:0052381">
    <property type="term" value="F:tRNA dimethylallyltransferase activity"/>
    <property type="evidence" value="ECO:0007669"/>
    <property type="project" value="UniProtKB-UniRule"/>
</dbReference>
<dbReference type="Gene3D" id="3.40.50.300">
    <property type="entry name" value="P-loop containing nucleotide triphosphate hydrolases"/>
    <property type="match status" value="1"/>
</dbReference>
<keyword evidence="5 10" id="KW-0819">tRNA processing</keyword>
<sequence>MWQGGHMANAPTAIIVAGPTCSGKSALALRIAERFGGHVINADSMQVYRDLHILTARPSAADEARVPHRLYGVLDAATPGSVAWWREQALEAMQEAWSAQHLPILCGGTGMYLRALIEGLVEVPEPSAEARAEARGLLEHDGSIALHERLMEADPETASGLRPSDGQRLSRAWEVWRSTGRGLAWWRAQPGLPPAPCRFIAIRLDPPRDQLREAIAIRFTQMLSQGALEEVDALLARELPDSFPAMRAHGVPELVRYRHGELDLAEATRQVVLATGRYTRRQATWFNHHNLAKPSDSMISLQRYDNFAQLSEREGEKIETFIQGAIDEQPGNA</sequence>
<dbReference type="InterPro" id="IPR039657">
    <property type="entry name" value="Dimethylallyltransferase"/>
</dbReference>
<evidence type="ECO:0000256" key="11">
    <source>
        <dbReference type="RuleBase" id="RU003783"/>
    </source>
</evidence>
<evidence type="ECO:0000256" key="12">
    <source>
        <dbReference type="RuleBase" id="RU003784"/>
    </source>
</evidence>
<dbReference type="RefSeq" id="WP_070403420.1">
    <property type="nucleotide sequence ID" value="NZ_BJVW01000005.1"/>
</dbReference>
<evidence type="ECO:0000256" key="8">
    <source>
        <dbReference type="ARBA" id="ARBA00022842"/>
    </source>
</evidence>
<keyword evidence="6 10" id="KW-0547">Nucleotide-binding</keyword>
<dbReference type="GO" id="GO:0006400">
    <property type="term" value="P:tRNA modification"/>
    <property type="evidence" value="ECO:0007669"/>
    <property type="project" value="TreeGrafter"/>
</dbReference>
<dbReference type="AlphaFoldDB" id="A0A1D8UW87"/>
<evidence type="ECO:0000256" key="4">
    <source>
        <dbReference type="ARBA" id="ARBA00022679"/>
    </source>
</evidence>
<evidence type="ECO:0000256" key="1">
    <source>
        <dbReference type="ARBA" id="ARBA00001946"/>
    </source>
</evidence>
<gene>
    <name evidence="10" type="primary">miaA</name>
    <name evidence="14" type="ORF">A0U89_13035</name>
</gene>
<dbReference type="Gene3D" id="1.10.20.140">
    <property type="match status" value="1"/>
</dbReference>
<dbReference type="HAMAP" id="MF_00185">
    <property type="entry name" value="IPP_trans"/>
    <property type="match status" value="1"/>
</dbReference>
<evidence type="ECO:0000313" key="15">
    <source>
        <dbReference type="Proteomes" id="UP000179145"/>
    </source>
</evidence>
<dbReference type="KEGG" id="kba:A0U89_13035"/>
<name>A0A1D8UW87_9PROT</name>
<dbReference type="Proteomes" id="UP000179145">
    <property type="component" value="Chromosome"/>
</dbReference>
<feature type="binding site" evidence="10">
    <location>
        <begin position="18"/>
        <end position="25"/>
    </location>
    <ligand>
        <name>ATP</name>
        <dbReference type="ChEBI" id="CHEBI:30616"/>
    </ligand>
</feature>
<comment type="catalytic activity">
    <reaction evidence="9 10 11">
        <text>adenosine(37) in tRNA + dimethylallyl diphosphate = N(6)-dimethylallyladenosine(37) in tRNA + diphosphate</text>
        <dbReference type="Rhea" id="RHEA:26482"/>
        <dbReference type="Rhea" id="RHEA-COMP:10162"/>
        <dbReference type="Rhea" id="RHEA-COMP:10375"/>
        <dbReference type="ChEBI" id="CHEBI:33019"/>
        <dbReference type="ChEBI" id="CHEBI:57623"/>
        <dbReference type="ChEBI" id="CHEBI:74411"/>
        <dbReference type="ChEBI" id="CHEBI:74415"/>
        <dbReference type="EC" id="2.5.1.75"/>
    </reaction>
</comment>
<keyword evidence="8 10" id="KW-0460">Magnesium</keyword>
<dbReference type="NCBIfam" id="TIGR00174">
    <property type="entry name" value="miaA"/>
    <property type="match status" value="1"/>
</dbReference>
<protein>
    <recommendedName>
        <fullName evidence="10">tRNA dimethylallyltransferase</fullName>
        <ecNumber evidence="10">2.5.1.75</ecNumber>
    </recommendedName>
    <alternativeName>
        <fullName evidence="10">Dimethylallyl diphosphate:tRNA dimethylallyltransferase</fullName>
        <shortName evidence="10">DMAPP:tRNA dimethylallyltransferase</shortName>
        <shortName evidence="10">DMATase</shortName>
    </alternativeName>
    <alternativeName>
        <fullName evidence="10">Isopentenyl-diphosphate:tRNA isopentenyltransferase</fullName>
        <shortName evidence="10">IPP transferase</shortName>
        <shortName evidence="10">IPPT</shortName>
        <shortName evidence="10">IPTase</shortName>
    </alternativeName>
</protein>
<keyword evidence="15" id="KW-1185">Reference proteome</keyword>
<feature type="binding site" evidence="10">
    <location>
        <begin position="20"/>
        <end position="25"/>
    </location>
    <ligand>
        <name>substrate</name>
    </ligand>
</feature>
<evidence type="ECO:0000256" key="6">
    <source>
        <dbReference type="ARBA" id="ARBA00022741"/>
    </source>
</evidence>
<comment type="cofactor">
    <cofactor evidence="1 10">
        <name>Mg(2+)</name>
        <dbReference type="ChEBI" id="CHEBI:18420"/>
    </cofactor>
</comment>
<dbReference type="GO" id="GO:0005524">
    <property type="term" value="F:ATP binding"/>
    <property type="evidence" value="ECO:0007669"/>
    <property type="project" value="UniProtKB-UniRule"/>
</dbReference>
<dbReference type="EMBL" id="CP014674">
    <property type="protein sequence ID" value="AOX17899.1"/>
    <property type="molecule type" value="Genomic_DNA"/>
</dbReference>
<dbReference type="SUPFAM" id="SSF52540">
    <property type="entry name" value="P-loop containing nucleoside triphosphate hydrolases"/>
    <property type="match status" value="1"/>
</dbReference>
<evidence type="ECO:0000256" key="13">
    <source>
        <dbReference type="RuleBase" id="RU003785"/>
    </source>
</evidence>
<dbReference type="InterPro" id="IPR018022">
    <property type="entry name" value="IPT"/>
</dbReference>
<evidence type="ECO:0000256" key="10">
    <source>
        <dbReference type="HAMAP-Rule" id="MF_00185"/>
    </source>
</evidence>
<evidence type="ECO:0000256" key="3">
    <source>
        <dbReference type="ARBA" id="ARBA00005842"/>
    </source>
</evidence>
<evidence type="ECO:0000256" key="2">
    <source>
        <dbReference type="ARBA" id="ARBA00003213"/>
    </source>
</evidence>